<gene>
    <name evidence="2" type="ORF">ABID14_001509</name>
</gene>
<dbReference type="Pfam" id="PF01963">
    <property type="entry name" value="TraB_PrgY_gumN"/>
    <property type="match status" value="1"/>
</dbReference>
<proteinExistence type="predicted"/>
<sequence length="474" mass="53812">MKNIKKLITTLLLIPALIVPTFAATVEDVVLDNKEVVTENKISDKDDSLDNKIEDIKEVENSEDNSSPNEFLSLSPWAVNDLNEVQFMGLFPIERFLDGSDFRKVATLADANTVFKLSKEKLSSAGIDTGNFTFKDTTRLEILKSISSLIKDEYSIEKLKNQKVFMGSSGEKYLNSKIPLEEMLALYRRAVNQKLQKENQTSEGFFYEVKNNKNTVYMLGSVHVGEPKMYPLNKEITDALIKSSKIYMEIDLTKEEAAKVVQDKSYYKDNSTLKDDLGEELYKRVVNIFESYGIPESSIEKMRPWALYNNLSSDPSKSALAASYGIESYFISQALLNKIPIDQLETVEYQSNVLSEFDKETYIEMIKNIVPEIEKNGYTNLNKSMDGLLNAWVEGNDKKLIFYIDGGSSAEKEFTNALTFERDKNMAKKIDKLLKQDGENTYFVLVGSAHLVPENSVTGILKEMGYDVNRKNFK</sequence>
<feature type="chain" id="PRO_5045256741" evidence="1">
    <location>
        <begin position="24"/>
        <end position="474"/>
    </location>
</feature>
<accession>A0ABV2JDM5</accession>
<dbReference type="InterPro" id="IPR047111">
    <property type="entry name" value="YbaP-like"/>
</dbReference>
<dbReference type="CDD" id="cd14789">
    <property type="entry name" value="Tiki"/>
    <property type="match status" value="1"/>
</dbReference>
<comment type="caution">
    <text evidence="2">The sequence shown here is derived from an EMBL/GenBank/DDBJ whole genome shotgun (WGS) entry which is preliminary data.</text>
</comment>
<keyword evidence="1" id="KW-0732">Signal</keyword>
<evidence type="ECO:0000313" key="2">
    <source>
        <dbReference type="EMBL" id="MET3617874.1"/>
    </source>
</evidence>
<evidence type="ECO:0000313" key="3">
    <source>
        <dbReference type="Proteomes" id="UP001549162"/>
    </source>
</evidence>
<dbReference type="Proteomes" id="UP001549162">
    <property type="component" value="Unassembled WGS sequence"/>
</dbReference>
<name>A0ABV2JDM5_9FIRM</name>
<dbReference type="PANTHER" id="PTHR40590:SF1">
    <property type="entry name" value="CYTOPLASMIC PROTEIN"/>
    <property type="match status" value="1"/>
</dbReference>
<organism evidence="2 3">
    <name type="scientific">Peptoniphilus olsenii</name>
    <dbReference type="NCBI Taxonomy" id="411570"/>
    <lineage>
        <taxon>Bacteria</taxon>
        <taxon>Bacillati</taxon>
        <taxon>Bacillota</taxon>
        <taxon>Tissierellia</taxon>
        <taxon>Tissierellales</taxon>
        <taxon>Peptoniphilaceae</taxon>
        <taxon>Peptoniphilus</taxon>
    </lineage>
</organism>
<dbReference type="PANTHER" id="PTHR40590">
    <property type="entry name" value="CYTOPLASMIC PROTEIN-RELATED"/>
    <property type="match status" value="1"/>
</dbReference>
<dbReference type="EMBL" id="JBEPMA010000010">
    <property type="protein sequence ID" value="MET3617874.1"/>
    <property type="molecule type" value="Genomic_DNA"/>
</dbReference>
<reference evidence="2 3" key="1">
    <citation type="submission" date="2024-06" db="EMBL/GenBank/DDBJ databases">
        <title>Genomic Encyclopedia of Type Strains, Phase IV (KMG-IV): sequencing the most valuable type-strain genomes for metagenomic binning, comparative biology and taxonomic classification.</title>
        <authorList>
            <person name="Goeker M."/>
        </authorList>
    </citation>
    <scope>NUCLEOTIDE SEQUENCE [LARGE SCALE GENOMIC DNA]</scope>
    <source>
        <strain evidence="2 3">DSM 21460</strain>
    </source>
</reference>
<dbReference type="InterPro" id="IPR002816">
    <property type="entry name" value="TraB/PrgY/GumN_fam"/>
</dbReference>
<evidence type="ECO:0000256" key="1">
    <source>
        <dbReference type="SAM" id="SignalP"/>
    </source>
</evidence>
<keyword evidence="3" id="KW-1185">Reference proteome</keyword>
<protein>
    <submittedName>
        <fullName evidence="2">Uncharacterized protein YbaP (TraB family)</fullName>
    </submittedName>
</protein>
<feature type="signal peptide" evidence="1">
    <location>
        <begin position="1"/>
        <end position="23"/>
    </location>
</feature>
<dbReference type="RefSeq" id="WP_354368715.1">
    <property type="nucleotide sequence ID" value="NZ_JBEPMA010000010.1"/>
</dbReference>